<dbReference type="InterPro" id="IPR027465">
    <property type="entry name" value="TIMP_C"/>
</dbReference>
<evidence type="ECO:0000256" key="12">
    <source>
        <dbReference type="SAM" id="SignalP"/>
    </source>
</evidence>
<dbReference type="MEROPS" id="I35.005"/>
<dbReference type="PROSITE" id="PS00288">
    <property type="entry name" value="TIMP"/>
    <property type="match status" value="1"/>
</dbReference>
<dbReference type="GO" id="GO:0002020">
    <property type="term" value="F:protease binding"/>
    <property type="evidence" value="ECO:0007669"/>
    <property type="project" value="TreeGrafter"/>
</dbReference>
<keyword evidence="6 10" id="KW-0479">Metal-binding</keyword>
<keyword evidence="9" id="KW-0481">Metalloenzyme inhibitor</keyword>
<dbReference type="eggNOG" id="KOG4745">
    <property type="taxonomic scope" value="Eukaryota"/>
</dbReference>
<dbReference type="SUPFAM" id="SSF50242">
    <property type="entry name" value="TIMP-like"/>
    <property type="match status" value="1"/>
</dbReference>
<dbReference type="InterPro" id="IPR001134">
    <property type="entry name" value="Netrin_domain"/>
</dbReference>
<evidence type="ECO:0000256" key="2">
    <source>
        <dbReference type="ARBA" id="ARBA00011027"/>
    </source>
</evidence>
<dbReference type="PhylomeDB" id="B4NFF5"/>
<name>B4NFF5_DROWI</name>
<accession>B4NFF5</accession>
<dbReference type="GO" id="GO:0030425">
    <property type="term" value="C:dendrite"/>
    <property type="evidence" value="ECO:0007669"/>
    <property type="project" value="EnsemblMetazoa"/>
</dbReference>
<evidence type="ECO:0000256" key="8">
    <source>
        <dbReference type="ARBA" id="ARBA00023157"/>
    </source>
</evidence>
<evidence type="ECO:0000256" key="4">
    <source>
        <dbReference type="ARBA" id="ARBA00022608"/>
    </source>
</evidence>
<dbReference type="GO" id="GO:0035202">
    <property type="term" value="P:tracheal pit formation in open tracheal system"/>
    <property type="evidence" value="ECO:0007669"/>
    <property type="project" value="EnsemblMetazoa"/>
</dbReference>
<evidence type="ECO:0000256" key="7">
    <source>
        <dbReference type="ARBA" id="ARBA00022833"/>
    </source>
</evidence>
<keyword evidence="8 11" id="KW-1015">Disulfide bond</keyword>
<dbReference type="PANTHER" id="PTHR11844">
    <property type="entry name" value="METALLOPROTEASE INHIBITOR"/>
    <property type="match status" value="1"/>
</dbReference>
<dbReference type="GO" id="GO:0005615">
    <property type="term" value="C:extracellular space"/>
    <property type="evidence" value="ECO:0007669"/>
    <property type="project" value="TreeGrafter"/>
</dbReference>
<dbReference type="GO" id="GO:0071711">
    <property type="term" value="P:basement membrane organization"/>
    <property type="evidence" value="ECO:0007669"/>
    <property type="project" value="EnsemblMetazoa"/>
</dbReference>
<feature type="disulfide bond" evidence="11">
    <location>
        <begin position="30"/>
        <end position="118"/>
    </location>
</feature>
<organism evidence="14 15">
    <name type="scientific">Drosophila willistoni</name>
    <name type="common">Fruit fly</name>
    <dbReference type="NCBI Taxonomy" id="7260"/>
    <lineage>
        <taxon>Eukaryota</taxon>
        <taxon>Metazoa</taxon>
        <taxon>Ecdysozoa</taxon>
        <taxon>Arthropoda</taxon>
        <taxon>Hexapoda</taxon>
        <taxon>Insecta</taxon>
        <taxon>Pterygota</taxon>
        <taxon>Neoptera</taxon>
        <taxon>Endopterygota</taxon>
        <taxon>Diptera</taxon>
        <taxon>Brachycera</taxon>
        <taxon>Muscomorpha</taxon>
        <taxon>Ephydroidea</taxon>
        <taxon>Drosophilidae</taxon>
        <taxon>Drosophila</taxon>
        <taxon>Sophophora</taxon>
    </lineage>
</organism>
<evidence type="ECO:0000256" key="5">
    <source>
        <dbReference type="ARBA" id="ARBA00022690"/>
    </source>
</evidence>
<feature type="chain" id="PRO_5002819705" description="NTR domain-containing protein" evidence="12">
    <location>
        <begin position="28"/>
        <end position="210"/>
    </location>
</feature>
<dbReference type="EMBL" id="CH964251">
    <property type="protein sequence ID" value="EDW83022.1"/>
    <property type="molecule type" value="Genomic_DNA"/>
</dbReference>
<dbReference type="GO" id="GO:0031012">
    <property type="term" value="C:extracellular matrix"/>
    <property type="evidence" value="ECO:0007669"/>
    <property type="project" value="TreeGrafter"/>
</dbReference>
<feature type="disulfide bond" evidence="11">
    <location>
        <begin position="150"/>
        <end position="155"/>
    </location>
</feature>
<dbReference type="GO" id="GO:0007426">
    <property type="term" value="P:tracheal outgrowth, open tracheal system"/>
    <property type="evidence" value="ECO:0007669"/>
    <property type="project" value="EnsemblMetazoa"/>
</dbReference>
<dbReference type="KEGG" id="dwi:6649539"/>
<dbReference type="GO" id="GO:0060232">
    <property type="term" value="P:delamination"/>
    <property type="evidence" value="ECO:0007669"/>
    <property type="project" value="EnsemblMetazoa"/>
</dbReference>
<dbReference type="InterPro" id="IPR030490">
    <property type="entry name" value="TIMP_CS"/>
</dbReference>
<dbReference type="PROSITE" id="PS50189">
    <property type="entry name" value="NTR"/>
    <property type="match status" value="1"/>
</dbReference>
<dbReference type="FunCoup" id="B4NFF5">
    <property type="interactions" value="20"/>
</dbReference>
<comment type="similarity">
    <text evidence="2">Belongs to the protease inhibitor I35 (TIMP) family.</text>
</comment>
<dbReference type="GO" id="GO:0048526">
    <property type="term" value="P:imaginal disc-derived wing expansion"/>
    <property type="evidence" value="ECO:0007669"/>
    <property type="project" value="EnsemblMetazoa"/>
</dbReference>
<dbReference type="Proteomes" id="UP000007798">
    <property type="component" value="Unassembled WGS sequence"/>
</dbReference>
<keyword evidence="3" id="KW-0964">Secreted</keyword>
<dbReference type="GO" id="GO:0046872">
    <property type="term" value="F:metal ion binding"/>
    <property type="evidence" value="ECO:0007669"/>
    <property type="project" value="UniProtKB-KW"/>
</dbReference>
<evidence type="ECO:0000256" key="11">
    <source>
        <dbReference type="PIRSR" id="PIRSR601820-3"/>
    </source>
</evidence>
<feature type="disulfide bond" evidence="11">
    <location>
        <begin position="28"/>
        <end position="96"/>
    </location>
</feature>
<dbReference type="GO" id="GO:0007419">
    <property type="term" value="P:ventral cord development"/>
    <property type="evidence" value="ECO:0007669"/>
    <property type="project" value="EnsemblMetazoa"/>
</dbReference>
<evidence type="ECO:0000256" key="9">
    <source>
        <dbReference type="ARBA" id="ARBA00023215"/>
    </source>
</evidence>
<evidence type="ECO:0000256" key="3">
    <source>
        <dbReference type="ARBA" id="ARBA00022525"/>
    </source>
</evidence>
<dbReference type="InParanoid" id="B4NFF5"/>
<dbReference type="OrthoDB" id="6041373at2759"/>
<proteinExistence type="inferred from homology"/>
<dbReference type="PROSITE" id="PS51257">
    <property type="entry name" value="PROKAR_LIPOPROTEIN"/>
    <property type="match status" value="1"/>
</dbReference>
<comment type="subcellular location">
    <subcellularLocation>
        <location evidence="1">Secreted</location>
    </subcellularLocation>
</comment>
<evidence type="ECO:0000313" key="15">
    <source>
        <dbReference type="Proteomes" id="UP000007798"/>
    </source>
</evidence>
<dbReference type="SMART" id="SM00206">
    <property type="entry name" value="NTR"/>
    <property type="match status" value="1"/>
</dbReference>
<dbReference type="CDD" id="cd03577">
    <property type="entry name" value="NTR_TIMP_like"/>
    <property type="match status" value="1"/>
</dbReference>
<dbReference type="HOGENOM" id="CLU_084029_1_0_1"/>
<evidence type="ECO:0000256" key="6">
    <source>
        <dbReference type="ARBA" id="ARBA00022723"/>
    </source>
</evidence>
<feature type="binding site" evidence="10">
    <location>
        <position position="28"/>
    </location>
    <ligand>
        <name>Zn(2+)</name>
        <dbReference type="ChEBI" id="CHEBI:29105"/>
        <note>ligand shared with metalloproteinase partner</note>
    </ligand>
</feature>
<feature type="signal peptide" evidence="12">
    <location>
        <begin position="1"/>
        <end position="27"/>
    </location>
</feature>
<feature type="domain" description="NTR" evidence="13">
    <location>
        <begin position="28"/>
        <end position="143"/>
    </location>
</feature>
<dbReference type="Gene3D" id="2.40.50.120">
    <property type="match status" value="1"/>
</dbReference>
<gene>
    <name evidence="14" type="primary">Dwil\GK22534</name>
    <name evidence="14" type="ORF">Dwil_GK22534</name>
</gene>
<reference evidence="14 15" key="1">
    <citation type="journal article" date="2007" name="Nature">
        <title>Evolution of genes and genomes on the Drosophila phylogeny.</title>
        <authorList>
            <consortium name="Drosophila 12 Genomes Consortium"/>
            <person name="Clark A.G."/>
            <person name="Eisen M.B."/>
            <person name="Smith D.R."/>
            <person name="Bergman C.M."/>
            <person name="Oliver B."/>
            <person name="Markow T.A."/>
            <person name="Kaufman T.C."/>
            <person name="Kellis M."/>
            <person name="Gelbart W."/>
            <person name="Iyer V.N."/>
            <person name="Pollard D.A."/>
            <person name="Sackton T.B."/>
            <person name="Larracuente A.M."/>
            <person name="Singh N.D."/>
            <person name="Abad J.P."/>
            <person name="Abt D.N."/>
            <person name="Adryan B."/>
            <person name="Aguade M."/>
            <person name="Akashi H."/>
            <person name="Anderson W.W."/>
            <person name="Aquadro C.F."/>
            <person name="Ardell D.H."/>
            <person name="Arguello R."/>
            <person name="Artieri C.G."/>
            <person name="Barbash D.A."/>
            <person name="Barker D."/>
            <person name="Barsanti P."/>
            <person name="Batterham P."/>
            <person name="Batzoglou S."/>
            <person name="Begun D."/>
            <person name="Bhutkar A."/>
            <person name="Blanco E."/>
            <person name="Bosak S.A."/>
            <person name="Bradley R.K."/>
            <person name="Brand A.D."/>
            <person name="Brent M.R."/>
            <person name="Brooks A.N."/>
            <person name="Brown R.H."/>
            <person name="Butlin R.K."/>
            <person name="Caggese C."/>
            <person name="Calvi B.R."/>
            <person name="Bernardo de Carvalho A."/>
            <person name="Caspi A."/>
            <person name="Castrezana S."/>
            <person name="Celniker S.E."/>
            <person name="Chang J.L."/>
            <person name="Chapple C."/>
            <person name="Chatterji S."/>
            <person name="Chinwalla A."/>
            <person name="Civetta A."/>
            <person name="Clifton S.W."/>
            <person name="Comeron J.M."/>
            <person name="Costello J.C."/>
            <person name="Coyne J.A."/>
            <person name="Daub J."/>
            <person name="David R.G."/>
            <person name="Delcher A.L."/>
            <person name="Delehaunty K."/>
            <person name="Do C.B."/>
            <person name="Ebling H."/>
            <person name="Edwards K."/>
            <person name="Eickbush T."/>
            <person name="Evans J.D."/>
            <person name="Filipski A."/>
            <person name="Findeiss S."/>
            <person name="Freyhult E."/>
            <person name="Fulton L."/>
            <person name="Fulton R."/>
            <person name="Garcia A.C."/>
            <person name="Gardiner A."/>
            <person name="Garfield D.A."/>
            <person name="Garvin B.E."/>
            <person name="Gibson G."/>
            <person name="Gilbert D."/>
            <person name="Gnerre S."/>
            <person name="Godfrey J."/>
            <person name="Good R."/>
            <person name="Gotea V."/>
            <person name="Gravely B."/>
            <person name="Greenberg A.J."/>
            <person name="Griffiths-Jones S."/>
            <person name="Gross S."/>
            <person name="Guigo R."/>
            <person name="Gustafson E.A."/>
            <person name="Haerty W."/>
            <person name="Hahn M.W."/>
            <person name="Halligan D.L."/>
            <person name="Halpern A.L."/>
            <person name="Halter G.M."/>
            <person name="Han M.V."/>
            <person name="Heger A."/>
            <person name="Hillier L."/>
            <person name="Hinrichs A.S."/>
            <person name="Holmes I."/>
            <person name="Hoskins R.A."/>
            <person name="Hubisz M.J."/>
            <person name="Hultmark D."/>
            <person name="Huntley M.A."/>
            <person name="Jaffe D.B."/>
            <person name="Jagadeeshan S."/>
            <person name="Jeck W.R."/>
            <person name="Johnson J."/>
            <person name="Jones C.D."/>
            <person name="Jordan W.C."/>
            <person name="Karpen G.H."/>
            <person name="Kataoka E."/>
            <person name="Keightley P.D."/>
            <person name="Kheradpour P."/>
            <person name="Kirkness E.F."/>
            <person name="Koerich L.B."/>
            <person name="Kristiansen K."/>
            <person name="Kudrna D."/>
            <person name="Kulathinal R.J."/>
            <person name="Kumar S."/>
            <person name="Kwok R."/>
            <person name="Lander E."/>
            <person name="Langley C.H."/>
            <person name="Lapoint R."/>
            <person name="Lazzaro B.P."/>
            <person name="Lee S.J."/>
            <person name="Levesque L."/>
            <person name="Li R."/>
            <person name="Lin C.F."/>
            <person name="Lin M.F."/>
            <person name="Lindblad-Toh K."/>
            <person name="Llopart A."/>
            <person name="Long M."/>
            <person name="Low L."/>
            <person name="Lozovsky E."/>
            <person name="Lu J."/>
            <person name="Luo M."/>
            <person name="Machado C.A."/>
            <person name="Makalowski W."/>
            <person name="Marzo M."/>
            <person name="Matsuda M."/>
            <person name="Matzkin L."/>
            <person name="McAllister B."/>
            <person name="McBride C.S."/>
            <person name="McKernan B."/>
            <person name="McKernan K."/>
            <person name="Mendez-Lago M."/>
            <person name="Minx P."/>
            <person name="Mollenhauer M.U."/>
            <person name="Montooth K."/>
            <person name="Mount S.M."/>
            <person name="Mu X."/>
            <person name="Myers E."/>
            <person name="Negre B."/>
            <person name="Newfeld S."/>
            <person name="Nielsen R."/>
            <person name="Noor M.A."/>
            <person name="O'Grady P."/>
            <person name="Pachter L."/>
            <person name="Papaceit M."/>
            <person name="Parisi M.J."/>
            <person name="Parisi M."/>
            <person name="Parts L."/>
            <person name="Pedersen J.S."/>
            <person name="Pesole G."/>
            <person name="Phillippy A.M."/>
            <person name="Ponting C.P."/>
            <person name="Pop M."/>
            <person name="Porcelli D."/>
            <person name="Powell J.R."/>
            <person name="Prohaska S."/>
            <person name="Pruitt K."/>
            <person name="Puig M."/>
            <person name="Quesneville H."/>
            <person name="Ram K.R."/>
            <person name="Rand D."/>
            <person name="Rasmussen M.D."/>
            <person name="Reed L.K."/>
            <person name="Reenan R."/>
            <person name="Reily A."/>
            <person name="Remington K.A."/>
            <person name="Rieger T.T."/>
            <person name="Ritchie M.G."/>
            <person name="Robin C."/>
            <person name="Rogers Y.H."/>
            <person name="Rohde C."/>
            <person name="Rozas J."/>
            <person name="Rubenfield M.J."/>
            <person name="Ruiz A."/>
            <person name="Russo S."/>
            <person name="Salzberg S.L."/>
            <person name="Sanchez-Gracia A."/>
            <person name="Saranga D.J."/>
            <person name="Sato H."/>
            <person name="Schaeffer S.W."/>
            <person name="Schatz M.C."/>
            <person name="Schlenke T."/>
            <person name="Schwartz R."/>
            <person name="Segarra C."/>
            <person name="Singh R.S."/>
            <person name="Sirot L."/>
            <person name="Sirota M."/>
            <person name="Sisneros N.B."/>
            <person name="Smith C.D."/>
            <person name="Smith T.F."/>
            <person name="Spieth J."/>
            <person name="Stage D.E."/>
            <person name="Stark A."/>
            <person name="Stephan W."/>
            <person name="Strausberg R.L."/>
            <person name="Strempel S."/>
            <person name="Sturgill D."/>
            <person name="Sutton G."/>
            <person name="Sutton G.G."/>
            <person name="Tao W."/>
            <person name="Teichmann S."/>
            <person name="Tobari Y.N."/>
            <person name="Tomimura Y."/>
            <person name="Tsolas J.M."/>
            <person name="Valente V.L."/>
            <person name="Venter E."/>
            <person name="Venter J.C."/>
            <person name="Vicario S."/>
            <person name="Vieira F.G."/>
            <person name="Vilella A.J."/>
            <person name="Villasante A."/>
            <person name="Walenz B."/>
            <person name="Wang J."/>
            <person name="Wasserman M."/>
            <person name="Watts T."/>
            <person name="Wilson D."/>
            <person name="Wilson R.K."/>
            <person name="Wing R.A."/>
            <person name="Wolfner M.F."/>
            <person name="Wong A."/>
            <person name="Wong G.K."/>
            <person name="Wu C.I."/>
            <person name="Wu G."/>
            <person name="Yamamoto D."/>
            <person name="Yang H.P."/>
            <person name="Yang S.P."/>
            <person name="Yorke J.A."/>
            <person name="Yoshida K."/>
            <person name="Zdobnov E."/>
            <person name="Zhang P."/>
            <person name="Zhang Y."/>
            <person name="Zimin A.V."/>
            <person name="Baldwin J."/>
            <person name="Abdouelleil A."/>
            <person name="Abdulkadir J."/>
            <person name="Abebe A."/>
            <person name="Abera B."/>
            <person name="Abreu J."/>
            <person name="Acer S.C."/>
            <person name="Aftuck L."/>
            <person name="Alexander A."/>
            <person name="An P."/>
            <person name="Anderson E."/>
            <person name="Anderson S."/>
            <person name="Arachi H."/>
            <person name="Azer M."/>
            <person name="Bachantsang P."/>
            <person name="Barry A."/>
            <person name="Bayul T."/>
            <person name="Berlin A."/>
            <person name="Bessette D."/>
            <person name="Bloom T."/>
            <person name="Blye J."/>
            <person name="Boguslavskiy L."/>
            <person name="Bonnet C."/>
            <person name="Boukhgalter B."/>
            <person name="Bourzgui I."/>
            <person name="Brown A."/>
            <person name="Cahill P."/>
            <person name="Channer S."/>
            <person name="Cheshatsang Y."/>
            <person name="Chuda L."/>
            <person name="Citroen M."/>
            <person name="Collymore A."/>
            <person name="Cooke P."/>
            <person name="Costello M."/>
            <person name="D'Aco K."/>
            <person name="Daza R."/>
            <person name="De Haan G."/>
            <person name="DeGray S."/>
            <person name="DeMaso C."/>
            <person name="Dhargay N."/>
            <person name="Dooley K."/>
            <person name="Dooley E."/>
            <person name="Doricent M."/>
            <person name="Dorje P."/>
            <person name="Dorjee K."/>
            <person name="Dupes A."/>
            <person name="Elong R."/>
            <person name="Falk J."/>
            <person name="Farina A."/>
            <person name="Faro S."/>
            <person name="Ferguson D."/>
            <person name="Fisher S."/>
            <person name="Foley C.D."/>
            <person name="Franke A."/>
            <person name="Friedrich D."/>
            <person name="Gadbois L."/>
            <person name="Gearin G."/>
            <person name="Gearin C.R."/>
            <person name="Giannoukos G."/>
            <person name="Goode T."/>
            <person name="Graham J."/>
            <person name="Grandbois E."/>
            <person name="Grewal S."/>
            <person name="Gyaltsen K."/>
            <person name="Hafez N."/>
            <person name="Hagos B."/>
            <person name="Hall J."/>
            <person name="Henson C."/>
            <person name="Hollinger A."/>
            <person name="Honan T."/>
            <person name="Huard M.D."/>
            <person name="Hughes L."/>
            <person name="Hurhula B."/>
            <person name="Husby M.E."/>
            <person name="Kamat A."/>
            <person name="Kanga B."/>
            <person name="Kashin S."/>
            <person name="Khazanovich D."/>
            <person name="Kisner P."/>
            <person name="Lance K."/>
            <person name="Lara M."/>
            <person name="Lee W."/>
            <person name="Lennon N."/>
            <person name="Letendre F."/>
            <person name="LeVine R."/>
            <person name="Lipovsky A."/>
            <person name="Liu X."/>
            <person name="Liu J."/>
            <person name="Liu S."/>
            <person name="Lokyitsang T."/>
            <person name="Lokyitsang Y."/>
            <person name="Lubonja R."/>
            <person name="Lui A."/>
            <person name="MacDonald P."/>
            <person name="Magnisalis V."/>
            <person name="Maru K."/>
            <person name="Matthews C."/>
            <person name="McCusker W."/>
            <person name="McDonough S."/>
            <person name="Mehta T."/>
            <person name="Meldrim J."/>
            <person name="Meneus L."/>
            <person name="Mihai O."/>
            <person name="Mihalev A."/>
            <person name="Mihova T."/>
            <person name="Mittelman R."/>
            <person name="Mlenga V."/>
            <person name="Montmayeur A."/>
            <person name="Mulrain L."/>
            <person name="Navidi A."/>
            <person name="Naylor J."/>
            <person name="Negash T."/>
            <person name="Nguyen T."/>
            <person name="Nguyen N."/>
            <person name="Nicol R."/>
            <person name="Norbu C."/>
            <person name="Norbu N."/>
            <person name="Novod N."/>
            <person name="O'Neill B."/>
            <person name="Osman S."/>
            <person name="Markiewicz E."/>
            <person name="Oyono O.L."/>
            <person name="Patti C."/>
            <person name="Phunkhang P."/>
            <person name="Pierre F."/>
            <person name="Priest M."/>
            <person name="Raghuraman S."/>
            <person name="Rege F."/>
            <person name="Reyes R."/>
            <person name="Rise C."/>
            <person name="Rogov P."/>
            <person name="Ross K."/>
            <person name="Ryan E."/>
            <person name="Settipalli S."/>
            <person name="Shea T."/>
            <person name="Sherpa N."/>
            <person name="Shi L."/>
            <person name="Shih D."/>
            <person name="Sparrow T."/>
            <person name="Spaulding J."/>
            <person name="Stalker J."/>
            <person name="Stange-Thomann N."/>
            <person name="Stavropoulos S."/>
            <person name="Stone C."/>
            <person name="Strader C."/>
            <person name="Tesfaye S."/>
            <person name="Thomson T."/>
            <person name="Thoulutsang Y."/>
            <person name="Thoulutsang D."/>
            <person name="Topham K."/>
            <person name="Topping I."/>
            <person name="Tsamla T."/>
            <person name="Vassiliev H."/>
            <person name="Vo A."/>
            <person name="Wangchuk T."/>
            <person name="Wangdi T."/>
            <person name="Weiand M."/>
            <person name="Wilkinson J."/>
            <person name="Wilson A."/>
            <person name="Yadav S."/>
            <person name="Young G."/>
            <person name="Yu Q."/>
            <person name="Zembek L."/>
            <person name="Zhong D."/>
            <person name="Zimmer A."/>
            <person name="Zwirko Z."/>
            <person name="Jaffe D.B."/>
            <person name="Alvarez P."/>
            <person name="Brockman W."/>
            <person name="Butler J."/>
            <person name="Chin C."/>
            <person name="Gnerre S."/>
            <person name="Grabherr M."/>
            <person name="Kleber M."/>
            <person name="Mauceli E."/>
            <person name="MacCallum I."/>
        </authorList>
    </citation>
    <scope>NUCLEOTIDE SEQUENCE [LARGE SCALE GENOMIC DNA]</scope>
    <source>
        <strain evidence="15">Tucson 14030-0811.24</strain>
    </source>
</reference>
<dbReference type="STRING" id="7260.B4NFF5"/>
<dbReference type="InterPro" id="IPR008993">
    <property type="entry name" value="TIMP-like_OB-fold"/>
</dbReference>
<feature type="disulfide bond" evidence="11">
    <location>
        <begin position="145"/>
        <end position="195"/>
    </location>
</feature>
<dbReference type="AlphaFoldDB" id="B4NFF5"/>
<sequence>MGFIKYLSLLALSLVAILAFYGQPATACSCMPSHPQTHFCTADFVVQLRVRRKSDMIERGKTHYKVQIRRTYKATPEALRMLRDGRLTSPNVESLCGISLDIGKVYIIAGRVPMLNICSYYKEYTKMTVTERHGFSGGYGKSCNCTVTACFGNNCLRNREYVDGCKWSPFGNCERDYSVCTPRTIQTRHGSISRCRWQRTHAYKKCLSNP</sequence>
<evidence type="ECO:0000256" key="1">
    <source>
        <dbReference type="ARBA" id="ARBA00004613"/>
    </source>
</evidence>
<dbReference type="PANTHER" id="PTHR11844:SF33">
    <property type="entry name" value="TISSUE INHIBITOR OF METALLOPROTEINASE"/>
    <property type="match status" value="1"/>
</dbReference>
<feature type="disulfide bond" evidence="11">
    <location>
        <begin position="40"/>
        <end position="143"/>
    </location>
</feature>
<dbReference type="Gene3D" id="3.90.370.10">
    <property type="entry name" value="Tissue inhibitor of metalloproteinase-1. Chain B, domain 1"/>
    <property type="match status" value="1"/>
</dbReference>
<keyword evidence="5" id="KW-0646">Protease inhibitor</keyword>
<keyword evidence="12" id="KW-0732">Signal</keyword>
<keyword evidence="4" id="KW-0483">Metalloprotease inhibitor</keyword>
<dbReference type="Pfam" id="PF00965">
    <property type="entry name" value="TIMP"/>
    <property type="match status" value="1"/>
</dbReference>
<dbReference type="InterPro" id="IPR001820">
    <property type="entry name" value="TIMP"/>
</dbReference>
<dbReference type="GO" id="GO:0042331">
    <property type="term" value="P:phototaxis"/>
    <property type="evidence" value="ECO:0007669"/>
    <property type="project" value="EnsemblMetazoa"/>
</dbReference>
<dbReference type="GO" id="GO:0051045">
    <property type="term" value="P:negative regulation of membrane protein ectodomain proteolysis"/>
    <property type="evidence" value="ECO:0007669"/>
    <property type="project" value="TreeGrafter"/>
</dbReference>
<evidence type="ECO:0000313" key="14">
    <source>
        <dbReference type="EMBL" id="EDW83022.1"/>
    </source>
</evidence>
<keyword evidence="15" id="KW-1185">Reference proteome</keyword>
<protein>
    <recommendedName>
        <fullName evidence="13">NTR domain-containing protein</fullName>
    </recommendedName>
</protein>
<keyword evidence="7 10" id="KW-0862">Zinc</keyword>
<dbReference type="GO" id="GO:0008191">
    <property type="term" value="F:metalloendopeptidase inhibitor activity"/>
    <property type="evidence" value="ECO:0007669"/>
    <property type="project" value="EnsemblMetazoa"/>
</dbReference>
<evidence type="ECO:0000259" key="13">
    <source>
        <dbReference type="PROSITE" id="PS50189"/>
    </source>
</evidence>
<dbReference type="GO" id="GO:0007155">
    <property type="term" value="P:cell adhesion"/>
    <property type="evidence" value="ECO:0007669"/>
    <property type="project" value="EnsemblMetazoa"/>
</dbReference>
<evidence type="ECO:0000256" key="10">
    <source>
        <dbReference type="PIRSR" id="PIRSR601820-1"/>
    </source>
</evidence>